<reference evidence="4" key="1">
    <citation type="submission" date="2013-08" db="EMBL/GenBank/DDBJ databases">
        <authorList>
            <person name="Mendez C."/>
            <person name="Richter M."/>
            <person name="Ferrer M."/>
            <person name="Sanchez J."/>
        </authorList>
    </citation>
    <scope>NUCLEOTIDE SEQUENCE</scope>
</reference>
<comment type="caution">
    <text evidence="4">The sequence shown here is derived from an EMBL/GenBank/DDBJ whole genome shotgun (WGS) entry which is preliminary data.</text>
</comment>
<dbReference type="InterPro" id="IPR006073">
    <property type="entry name" value="GTP-bd"/>
</dbReference>
<gene>
    <name evidence="4" type="ORF">B2A_04994</name>
</gene>
<proteinExistence type="predicted"/>
<feature type="non-terminal residue" evidence="4">
    <location>
        <position position="1"/>
    </location>
</feature>
<accession>T1BSV4</accession>
<dbReference type="AlphaFoldDB" id="T1BSV4"/>
<dbReference type="PRINTS" id="PR00326">
    <property type="entry name" value="GTP1OBG"/>
</dbReference>
<dbReference type="EMBL" id="AUZZ01003417">
    <property type="protein sequence ID" value="EQD57055.1"/>
    <property type="molecule type" value="Genomic_DNA"/>
</dbReference>
<dbReference type="GO" id="GO:0005525">
    <property type="term" value="F:GTP binding"/>
    <property type="evidence" value="ECO:0007669"/>
    <property type="project" value="InterPro"/>
</dbReference>
<dbReference type="SUPFAM" id="SSF52540">
    <property type="entry name" value="P-loop containing nucleoside triphosphate hydrolases"/>
    <property type="match status" value="1"/>
</dbReference>
<evidence type="ECO:0000256" key="2">
    <source>
        <dbReference type="SAM" id="MobiDB-lite"/>
    </source>
</evidence>
<keyword evidence="1" id="KW-0547">Nucleotide-binding</keyword>
<dbReference type="PROSITE" id="PS51710">
    <property type="entry name" value="G_OBG"/>
    <property type="match status" value="1"/>
</dbReference>
<evidence type="ECO:0000256" key="1">
    <source>
        <dbReference type="ARBA" id="ARBA00022741"/>
    </source>
</evidence>
<feature type="compositionally biased region" description="Basic and acidic residues" evidence="2">
    <location>
        <begin position="198"/>
        <end position="208"/>
    </location>
</feature>
<organism evidence="4">
    <name type="scientific">mine drainage metagenome</name>
    <dbReference type="NCBI Taxonomy" id="410659"/>
    <lineage>
        <taxon>unclassified sequences</taxon>
        <taxon>metagenomes</taxon>
        <taxon>ecological metagenomes</taxon>
    </lineage>
</organism>
<feature type="region of interest" description="Disordered" evidence="2">
    <location>
        <begin position="177"/>
        <end position="230"/>
    </location>
</feature>
<dbReference type="InterPro" id="IPR027417">
    <property type="entry name" value="P-loop_NTPase"/>
</dbReference>
<reference evidence="4" key="2">
    <citation type="journal article" date="2014" name="ISME J.">
        <title>Microbial stratification in low pH oxic and suboxic macroscopic growths along an acid mine drainage.</title>
        <authorList>
            <person name="Mendez-Garcia C."/>
            <person name="Mesa V."/>
            <person name="Sprenger R.R."/>
            <person name="Richter M."/>
            <person name="Diez M.S."/>
            <person name="Solano J."/>
            <person name="Bargiela R."/>
            <person name="Golyshina O.V."/>
            <person name="Manteca A."/>
            <person name="Ramos J.L."/>
            <person name="Gallego J.R."/>
            <person name="Llorente I."/>
            <person name="Martins Dos Santos V.A."/>
            <person name="Jensen O.N."/>
            <person name="Pelaez A.I."/>
            <person name="Sanchez J."/>
            <person name="Ferrer M."/>
        </authorList>
    </citation>
    <scope>NUCLEOTIDE SEQUENCE</scope>
</reference>
<feature type="domain" description="OBG-type G" evidence="3">
    <location>
        <begin position="17"/>
        <end position="72"/>
    </location>
</feature>
<name>T1BSV4_9ZZZZ</name>
<dbReference type="PANTHER" id="PTHR45759">
    <property type="entry name" value="NUCLEOLAR GTP-BINDING PROTEIN 1"/>
    <property type="match status" value="1"/>
</dbReference>
<evidence type="ECO:0000259" key="3">
    <source>
        <dbReference type="PROSITE" id="PS51710"/>
    </source>
</evidence>
<dbReference type="InterPro" id="IPR031167">
    <property type="entry name" value="G_OBG"/>
</dbReference>
<protein>
    <submittedName>
        <fullName evidence="4">GTPase</fullName>
    </submittedName>
</protein>
<dbReference type="Gene3D" id="3.40.50.300">
    <property type="entry name" value="P-loop containing nucleotide triphosphate hydrolases"/>
    <property type="match status" value="1"/>
</dbReference>
<evidence type="ECO:0000313" key="4">
    <source>
        <dbReference type="EMBL" id="EQD57055.1"/>
    </source>
</evidence>
<dbReference type="Pfam" id="PF01926">
    <property type="entry name" value="MMR_HSR1"/>
    <property type="match status" value="1"/>
</dbReference>
<sequence>EVRGFLSDRPTVDPTRPTLVVAGFPNVGKSSLVGRLSSAQPKVADYPFTTLAIALGHADVGFDRLQVLDTPGVLGRPRRANPAEAEAEAAVQRAATVVLFLLDPSETCGYALAEQEALLARWHAERPDLPILEVETKADLARGAGGRLAVSAQTGEGLEELDRRIRERIAPVAGMPPVEEALEEDRLGDAPPEIVDLPELRDEREPALRPRASGRSATPPRARGRKRPTG</sequence>